<dbReference type="InterPro" id="IPR036291">
    <property type="entry name" value="NAD(P)-bd_dom_sf"/>
</dbReference>
<dbReference type="PRINTS" id="PR00081">
    <property type="entry name" value="GDHRDH"/>
</dbReference>
<reference evidence="2" key="1">
    <citation type="submission" date="2020-10" db="EMBL/GenBank/DDBJ databases">
        <title>Feather gene expression reveals the developmental basis of iridescence in African starlings.</title>
        <authorList>
            <person name="Rubenstein D.R."/>
        </authorList>
    </citation>
    <scope>NUCLEOTIDE SEQUENCE</scope>
    <source>
        <strain evidence="2">SS15</strain>
        <tissue evidence="2">Liver</tissue>
    </source>
</reference>
<feature type="region of interest" description="Disordered" evidence="1">
    <location>
        <begin position="1751"/>
        <end position="1780"/>
    </location>
</feature>
<dbReference type="InterPro" id="IPR052992">
    <property type="entry name" value="SDR_member_12"/>
</dbReference>
<keyword evidence="4" id="KW-1185">Reference proteome</keyword>
<proteinExistence type="predicted"/>
<dbReference type="CDD" id="cd09808">
    <property type="entry name" value="DHRS-12_like_SDR_c-like"/>
    <property type="match status" value="1"/>
</dbReference>
<feature type="compositionally biased region" description="Basic and acidic residues" evidence="1">
    <location>
        <begin position="1814"/>
        <end position="1832"/>
    </location>
</feature>
<evidence type="ECO:0000313" key="3">
    <source>
        <dbReference type="EMBL" id="KAI1241892.1"/>
    </source>
</evidence>
<feature type="compositionally biased region" description="Basic and acidic residues" evidence="1">
    <location>
        <begin position="1753"/>
        <end position="1768"/>
    </location>
</feature>
<dbReference type="SUPFAM" id="SSF51735">
    <property type="entry name" value="NAD(P)-binding Rossmann-fold domains"/>
    <property type="match status" value="1"/>
</dbReference>
<evidence type="ECO:0000313" key="4">
    <source>
        <dbReference type="Proteomes" id="UP000618051"/>
    </source>
</evidence>
<accession>A0A835NP20</accession>
<dbReference type="OrthoDB" id="417891at2759"/>
<dbReference type="EMBL" id="JADDUC010000112">
    <property type="protein sequence ID" value="KAG0118450.1"/>
    <property type="molecule type" value="Genomic_DNA"/>
</dbReference>
<protein>
    <submittedName>
        <fullName evidence="2">Uncharacterized protein</fullName>
    </submittedName>
</protein>
<evidence type="ECO:0000313" key="2">
    <source>
        <dbReference type="EMBL" id="KAG0118450.1"/>
    </source>
</evidence>
<dbReference type="PANTHER" id="PTHR44656:SF7">
    <property type="entry name" value="DEHYDROGENASE_REDUCTASE SDR FAMILY MEMBER 12"/>
    <property type="match status" value="1"/>
</dbReference>
<comment type="caution">
    <text evidence="2">The sequence shown here is derived from an EMBL/GenBank/DDBJ whole genome shotgun (WGS) entry which is preliminary data.</text>
</comment>
<reference evidence="3 4" key="2">
    <citation type="journal article" date="2021" name="J. Hered.">
        <title>Feather Gene Expression Elucidates the Developmental Basis of Plumage Iridescence in African Starlings.</title>
        <authorList>
            <person name="Rubenstein D.R."/>
            <person name="Corvelo A."/>
            <person name="MacManes M.D."/>
            <person name="Maia R."/>
            <person name="Narzisi G."/>
            <person name="Rousaki A."/>
            <person name="Vandenabeele P."/>
            <person name="Shawkey M.D."/>
            <person name="Solomon J."/>
        </authorList>
    </citation>
    <scope>NUCLEOTIDE SEQUENCE [LARGE SCALE GENOMIC DNA]</scope>
    <source>
        <strain evidence="3">SS15</strain>
    </source>
</reference>
<dbReference type="Proteomes" id="UP000618051">
    <property type="component" value="Unassembled WGS sequence"/>
</dbReference>
<dbReference type="Gene3D" id="3.40.50.720">
    <property type="entry name" value="NAD(P)-binding Rossmann-like Domain"/>
    <property type="match status" value="1"/>
</dbReference>
<gene>
    <name evidence="3" type="ORF">IHE44_0005396</name>
    <name evidence="2" type="ORF">IHE44_001071</name>
</gene>
<sequence length="1869" mass="209708">MSWYRNTVWFVKGLREYTRYGRRPPGAREAAWGGRSPGPGRGYESASKHFNPADVEVDVAGRSFLVTGANSGIGKATAKEIARRGGTVHLVCRNKERAEVAKEEIVTETGNQNIFLHIVDISNPKEIWKFAEKFQKEHKLNVLINNAGCMVNNRELTEDGLEKNFATNTLGTYIMTTALVPLLEKAADARVITVSSGGMLVQKLNISDLQSGSGPFDGTMVYAQNKRQQVVLTEQWAKAHRNIHFSVMHPGWADTPAVRSSMPDFYERMKNSLRTEDQGADTVLWLAVSAEATKLPSGLFFQDRQPVPTHLPLAYTHSPPEDEEKLMEVLEEFSQKFKSVSPRIYLKMKPKEQPDGTAEEGSYEAVQSEKQLKPLLYWQCQCHFTDKNIVQRKSVQNPQSTGSFGMMHKIVQFLHCLWAAHPLQALRARICPGKRQVYTTAVSFMTIHRTGRLCQDCALLFSFWFEFNVPTWQQFQLNSISFSSEQYNVSCSKQNFRDGQRLAMACKTTHYSPISYVLQNRTLVAATQILFGAARTDIAIYLLIGNQPYSEGTHPSLSQDWKYSCHSLRQSAVITTEVLRAHMLTFSLKRLKFGAQDYPTWDTSDPSKLLRHCADVLENTVSSHKKAPAKGEMKIIFSDVQSRGKPAMFVCPLSQHEASLKAIALQQPKGREAWLHLRVYVDLVPLLSPQELSTKQQFKFTSVYPCFYHHEMHSLHSTSQREHKASPGSNVLCSGKCHGLPTIEGRRNQLLNNLTPGSATCAAKEEAGRLYRPMNAFWMMPTRTSQQPSPGGIKVYVNNVVLAVMESSCRCPPEERNPKIKKNCNCRISPPKCSLLRKKVFDCCCKALIQQPLCKRNFETFLAGKEQGWGALYPSWLDLLLILLRKPRDHHTRLLLPGALHPPKPFQMQEISPIAVQSGSVSPLTPHLLWTRGSCHRPSLQTQIPSVGWRSAWSCISHTRLSHTSGSDAAGDNMQKDISGHKPTPDSILTIDDDDKMVFVPRDVFFGLALSFEGHGRNKEFLLSEVPMLQITHRDEKDAVHSAGENPCFYMSVHNSPSLGHLNTRDEDNILFGARLVPDSASTELTPPSLSQKLPSGGCSHSAKDLGSIFAPAHIRWRQSTKAIRNAWVKSYCLDYQSHHLPHFYVVAPEGSKIKQQEVPAALGSLNRIAASEGTSGCINAALTLKTACAPTLENYKQIIPVVYGPQGVTHTSLKLVKTQRAVTPPAIGAHTTVILLQKVETWKVAKYKDTTKKYGVIKMQISLAKTMQPCAFQWKNNSLEKLLKPHPALLWAQGFTAVCMGESTEQSLKKKQNYHNLFKSHSALISSYQLWHFLPQMCSAQSSDHSSFYQYSFPELLGQFKSYVFSILNTDISHPSVSQDSQTIVMLSRDEDPPEYLSGSPLEALPVCPLNVPKSSYFSISLFIFNEAELIFLLLSGSWSRSTAETELRAQQRILEAAGACAGAVPPQPLATLRTVPRERLHEKEWKQDLIPSMPIAVIYLLQQHKSSLHHCIITNKAATFFDSSENAYTAAPLAVKFWWIWAVVSQQNEESPQNIMGRLLSALYKYAAYMRAVFRPHKGDLPVGKKRRLPRANTSPDPHCFFSLRFPEQEISLGTPAPASEVLHLERDTTAATSTSWAHKHVPGALEHTDGVNHEHFSHIDVVNHQCHRHTHAFPRDMESWLRSDCSRPVQEYFLSIMRREPFVDKDRAVQKGEKQQRGEGDMSMCSCRAGRKRMAALLYEKAAVSTMQRADWREDGKAESKEKKLQPGGAQQDVSKGSEDSVLCIKAKVSANTKTEEIARKKKKLSMSKKSTSEEAVLRGKQKEGHDMSWPESRGPGDTLETGRLHKAWGRSRSTNLARQKKAYAK</sequence>
<dbReference type="Pfam" id="PF00106">
    <property type="entry name" value="adh_short"/>
    <property type="match status" value="1"/>
</dbReference>
<dbReference type="InterPro" id="IPR002347">
    <property type="entry name" value="SDR_fam"/>
</dbReference>
<feature type="region of interest" description="Disordered" evidence="1">
    <location>
        <begin position="23"/>
        <end position="46"/>
    </location>
</feature>
<reference evidence="3" key="3">
    <citation type="submission" date="2022-01" db="EMBL/GenBank/DDBJ databases">
        <authorList>
            <person name="Rubenstein D.R."/>
        </authorList>
    </citation>
    <scope>NUCLEOTIDE SEQUENCE</scope>
    <source>
        <strain evidence="3">SS15</strain>
        <tissue evidence="3">Liver</tissue>
    </source>
</reference>
<dbReference type="PANTHER" id="PTHR44656">
    <property type="entry name" value="DEHYDROGENASE/REDUCTASE SDR FAMILY MEMBER 12"/>
    <property type="match status" value="1"/>
</dbReference>
<name>A0A835NP20_9PASS</name>
<dbReference type="EMBL" id="JADDUC020000002">
    <property type="protein sequence ID" value="KAI1241892.1"/>
    <property type="molecule type" value="Genomic_DNA"/>
</dbReference>
<organism evidence="2">
    <name type="scientific">Lamprotornis superbus</name>
    <dbReference type="NCBI Taxonomy" id="245042"/>
    <lineage>
        <taxon>Eukaryota</taxon>
        <taxon>Metazoa</taxon>
        <taxon>Chordata</taxon>
        <taxon>Craniata</taxon>
        <taxon>Vertebrata</taxon>
        <taxon>Euteleostomi</taxon>
        <taxon>Archelosauria</taxon>
        <taxon>Archosauria</taxon>
        <taxon>Dinosauria</taxon>
        <taxon>Saurischia</taxon>
        <taxon>Theropoda</taxon>
        <taxon>Coelurosauria</taxon>
        <taxon>Aves</taxon>
        <taxon>Neognathae</taxon>
        <taxon>Neoaves</taxon>
        <taxon>Telluraves</taxon>
        <taxon>Australaves</taxon>
        <taxon>Passeriformes</taxon>
        <taxon>Sturnidae</taxon>
        <taxon>Lamprotornis</taxon>
    </lineage>
</organism>
<feature type="region of interest" description="Disordered" evidence="1">
    <location>
        <begin position="1803"/>
        <end position="1869"/>
    </location>
</feature>
<evidence type="ECO:0000256" key="1">
    <source>
        <dbReference type="SAM" id="MobiDB-lite"/>
    </source>
</evidence>